<dbReference type="InterPro" id="IPR003593">
    <property type="entry name" value="AAA+_ATPase"/>
</dbReference>
<evidence type="ECO:0000313" key="9">
    <source>
        <dbReference type="Proteomes" id="UP001589844"/>
    </source>
</evidence>
<dbReference type="PANTHER" id="PTHR42711">
    <property type="entry name" value="ABC TRANSPORTER ATP-BINDING PROTEIN"/>
    <property type="match status" value="1"/>
</dbReference>
<keyword evidence="4" id="KW-0472">Membrane</keyword>
<dbReference type="Proteomes" id="UP001589844">
    <property type="component" value="Unassembled WGS sequence"/>
</dbReference>
<keyword evidence="2" id="KW-0813">Transport</keyword>
<evidence type="ECO:0000256" key="4">
    <source>
        <dbReference type="ARBA" id="ARBA00022475"/>
    </source>
</evidence>
<dbReference type="EMBL" id="JBHLXJ010000007">
    <property type="protein sequence ID" value="MFC0349571.1"/>
    <property type="molecule type" value="Genomic_DNA"/>
</dbReference>
<protein>
    <submittedName>
        <fullName evidence="8">ATP-binding cassette domain-containing protein</fullName>
    </submittedName>
</protein>
<keyword evidence="5" id="KW-0547">Nucleotide-binding</keyword>
<dbReference type="InterPro" id="IPR050763">
    <property type="entry name" value="ABC_transporter_ATP-binding"/>
</dbReference>
<evidence type="ECO:0000256" key="5">
    <source>
        <dbReference type="ARBA" id="ARBA00022741"/>
    </source>
</evidence>
<comment type="similarity">
    <text evidence="1">Belongs to the ABC transporter superfamily.</text>
</comment>
<reference evidence="8 9" key="1">
    <citation type="submission" date="2024-09" db="EMBL/GenBank/DDBJ databases">
        <authorList>
            <person name="Sun Q."/>
            <person name="Mori K."/>
        </authorList>
    </citation>
    <scope>NUCLEOTIDE SEQUENCE [LARGE SCALE GENOMIC DNA]</scope>
    <source>
        <strain evidence="8 9">CCM 8677</strain>
    </source>
</reference>
<gene>
    <name evidence="8" type="ORF">ACFFJH_07115</name>
</gene>
<dbReference type="PROSITE" id="PS50893">
    <property type="entry name" value="ABC_TRANSPORTER_2"/>
    <property type="match status" value="1"/>
</dbReference>
<dbReference type="GO" id="GO:0005524">
    <property type="term" value="F:ATP binding"/>
    <property type="evidence" value="ECO:0007669"/>
    <property type="project" value="UniProtKB-KW"/>
</dbReference>
<organism evidence="8 9">
    <name type="scientific">Undibacterium danionis</name>
    <dbReference type="NCBI Taxonomy" id="1812100"/>
    <lineage>
        <taxon>Bacteria</taxon>
        <taxon>Pseudomonadati</taxon>
        <taxon>Pseudomonadota</taxon>
        <taxon>Betaproteobacteria</taxon>
        <taxon>Burkholderiales</taxon>
        <taxon>Oxalobacteraceae</taxon>
        <taxon>Undibacterium</taxon>
    </lineage>
</organism>
<keyword evidence="6 8" id="KW-0067">ATP-binding</keyword>
<proteinExistence type="inferred from homology"/>
<evidence type="ECO:0000256" key="1">
    <source>
        <dbReference type="ARBA" id="ARBA00005417"/>
    </source>
</evidence>
<feature type="domain" description="ABC transporter" evidence="7">
    <location>
        <begin position="2"/>
        <end position="250"/>
    </location>
</feature>
<evidence type="ECO:0000256" key="3">
    <source>
        <dbReference type="ARBA" id="ARBA00022458"/>
    </source>
</evidence>
<keyword evidence="4" id="KW-1003">Cell membrane</keyword>
<dbReference type="Pfam" id="PF00005">
    <property type="entry name" value="ABC_tran"/>
    <property type="match status" value="1"/>
</dbReference>
<dbReference type="SMART" id="SM00382">
    <property type="entry name" value="AAA"/>
    <property type="match status" value="1"/>
</dbReference>
<evidence type="ECO:0000259" key="7">
    <source>
        <dbReference type="PROSITE" id="PS50893"/>
    </source>
</evidence>
<dbReference type="RefSeq" id="WP_390211259.1">
    <property type="nucleotide sequence ID" value="NZ_JBHLXJ010000007.1"/>
</dbReference>
<sequence length="284" mass="31064">MIIVEDLHKEFVKLGKPKFGIGVRSSEKVKAVNGVSFTAQDGAILGLLGANGAGKTTSLRMVASMLKMDSGSIKIDEVQVKEGQMASQARLGILSDARGLYPRLTARENIQYYGKLHGMDKALIEKRTDQLAHWLEIHKLLERRTEGFSQGERMKIALARALIHDPKNIILDEPTNGLDVVATRALREFLRWLRTPEGGGKCIVFSTHIMQEVERLCDTVVIVAQGRTVASGTVSELMLQAQENDFEDAFVKLAFLDKQQSNTADSAKASTSNAAATLKQGSLA</sequence>
<dbReference type="InterPro" id="IPR027417">
    <property type="entry name" value="P-loop_NTPase"/>
</dbReference>
<evidence type="ECO:0000256" key="2">
    <source>
        <dbReference type="ARBA" id="ARBA00022448"/>
    </source>
</evidence>
<keyword evidence="3" id="KW-0536">Nodulation</keyword>
<dbReference type="PROSITE" id="PS00211">
    <property type="entry name" value="ABC_TRANSPORTER_1"/>
    <property type="match status" value="1"/>
</dbReference>
<dbReference type="SUPFAM" id="SSF52540">
    <property type="entry name" value="P-loop containing nucleoside triphosphate hydrolases"/>
    <property type="match status" value="1"/>
</dbReference>
<comment type="caution">
    <text evidence="8">The sequence shown here is derived from an EMBL/GenBank/DDBJ whole genome shotgun (WGS) entry which is preliminary data.</text>
</comment>
<name>A0ABV6IEY6_9BURK</name>
<evidence type="ECO:0000313" key="8">
    <source>
        <dbReference type="EMBL" id="MFC0349571.1"/>
    </source>
</evidence>
<dbReference type="PANTHER" id="PTHR42711:SF5">
    <property type="entry name" value="ABC TRANSPORTER ATP-BINDING PROTEIN NATA"/>
    <property type="match status" value="1"/>
</dbReference>
<accession>A0ABV6IEY6</accession>
<evidence type="ECO:0000256" key="6">
    <source>
        <dbReference type="ARBA" id="ARBA00022840"/>
    </source>
</evidence>
<keyword evidence="9" id="KW-1185">Reference proteome</keyword>
<dbReference type="InterPro" id="IPR017871">
    <property type="entry name" value="ABC_transporter-like_CS"/>
</dbReference>
<dbReference type="InterPro" id="IPR003439">
    <property type="entry name" value="ABC_transporter-like_ATP-bd"/>
</dbReference>
<dbReference type="Gene3D" id="3.40.50.300">
    <property type="entry name" value="P-loop containing nucleotide triphosphate hydrolases"/>
    <property type="match status" value="1"/>
</dbReference>